<gene>
    <name evidence="2" type="ORF">GA0070216_114168</name>
</gene>
<feature type="compositionally biased region" description="Basic and acidic residues" evidence="1">
    <location>
        <begin position="19"/>
        <end position="34"/>
    </location>
</feature>
<dbReference type="EMBL" id="FMCU01000014">
    <property type="protein sequence ID" value="SCF41630.1"/>
    <property type="molecule type" value="Genomic_DNA"/>
</dbReference>
<protein>
    <recommendedName>
        <fullName evidence="4">Phage integrase family protein</fullName>
    </recommendedName>
</protein>
<reference evidence="3" key="1">
    <citation type="submission" date="2016-06" db="EMBL/GenBank/DDBJ databases">
        <authorList>
            <person name="Varghese N."/>
            <person name="Submissions Spin"/>
        </authorList>
    </citation>
    <scope>NUCLEOTIDE SEQUENCE [LARGE SCALE GENOMIC DNA]</scope>
    <source>
        <strain evidence="3">DSM 44100</strain>
    </source>
</reference>
<proteinExistence type="predicted"/>
<organism evidence="2 3">
    <name type="scientific">Micromonospora matsumotoense</name>
    <dbReference type="NCBI Taxonomy" id="121616"/>
    <lineage>
        <taxon>Bacteria</taxon>
        <taxon>Bacillati</taxon>
        <taxon>Actinomycetota</taxon>
        <taxon>Actinomycetes</taxon>
        <taxon>Micromonosporales</taxon>
        <taxon>Micromonosporaceae</taxon>
        <taxon>Micromonospora</taxon>
    </lineage>
</organism>
<feature type="region of interest" description="Disordered" evidence="1">
    <location>
        <begin position="15"/>
        <end position="131"/>
    </location>
</feature>
<feature type="compositionally biased region" description="Basic and acidic residues" evidence="1">
    <location>
        <begin position="66"/>
        <end position="77"/>
    </location>
</feature>
<name>A0A1C5A8U9_9ACTN</name>
<evidence type="ECO:0000313" key="2">
    <source>
        <dbReference type="EMBL" id="SCF41630.1"/>
    </source>
</evidence>
<evidence type="ECO:0008006" key="4">
    <source>
        <dbReference type="Google" id="ProtNLM"/>
    </source>
</evidence>
<dbReference type="STRING" id="121616.GA0070216_114168"/>
<keyword evidence="3" id="KW-1185">Reference proteome</keyword>
<feature type="compositionally biased region" description="Basic and acidic residues" evidence="1">
    <location>
        <begin position="86"/>
        <end position="101"/>
    </location>
</feature>
<evidence type="ECO:0000256" key="1">
    <source>
        <dbReference type="SAM" id="MobiDB-lite"/>
    </source>
</evidence>
<sequence length="131" mass="14374">MHRMGHASMRAALVYQHANSERDREIADGMDRRITKQAKRAAATARSSKGKGETSKVKASQAPAKASKDKPAKRNATEAKPAARKAAKDTKAARRHADPPRATRPALLARQWHARSKTASTRTAQARRVCR</sequence>
<dbReference type="AlphaFoldDB" id="A0A1C5A8U9"/>
<evidence type="ECO:0000313" key="3">
    <source>
        <dbReference type="Proteomes" id="UP000198797"/>
    </source>
</evidence>
<accession>A0A1C5A8U9</accession>
<dbReference type="Proteomes" id="UP000198797">
    <property type="component" value="Unassembled WGS sequence"/>
</dbReference>